<name>A0AB39S662_9ACTN</name>
<gene>
    <name evidence="2" type="ORF">AB5J50_16765</name>
</gene>
<dbReference type="Pfam" id="PF13730">
    <property type="entry name" value="HTH_36"/>
    <property type="match status" value="1"/>
</dbReference>
<dbReference type="EMBL" id="CP163440">
    <property type="protein sequence ID" value="XDQ62336.1"/>
    <property type="molecule type" value="Genomic_DNA"/>
</dbReference>
<evidence type="ECO:0000256" key="1">
    <source>
        <dbReference type="SAM" id="MobiDB-lite"/>
    </source>
</evidence>
<reference evidence="2" key="1">
    <citation type="submission" date="2024-07" db="EMBL/GenBank/DDBJ databases">
        <authorList>
            <person name="Yu S.T."/>
        </authorList>
    </citation>
    <scope>NUCLEOTIDE SEQUENCE</scope>
    <source>
        <strain evidence="2">R35</strain>
    </source>
</reference>
<feature type="region of interest" description="Disordered" evidence="1">
    <location>
        <begin position="102"/>
        <end position="254"/>
    </location>
</feature>
<evidence type="ECO:0000313" key="2">
    <source>
        <dbReference type="EMBL" id="XDQ62336.1"/>
    </source>
</evidence>
<proteinExistence type="predicted"/>
<feature type="compositionally biased region" description="Low complexity" evidence="1">
    <location>
        <begin position="186"/>
        <end position="196"/>
    </location>
</feature>
<accession>A0AB39S662</accession>
<sequence length="307" mass="33249">MSIQLMVVAAYLPKEVINKTQKLVLMKIADSADDQTRLARPGLDRMTAWAGVGKNQVITVVTELVGLGLVERTEIGRAGRRAEYRVFPYGVPPIPSTEELIERHRASQRAPRNPRLAREPSLRGKPSTAARTRDDVSAREAARAASAAGQEPGFPQGNPGDGQKRVPPGQPSGFPHGDPVGSPRGTPSLPSSSYSLPNPPTPAAGTGGEGEEREQAGDQPLSGCPAHPQPVVGCRGCGTNARARRERTQREAAERERMAQQAWLREFFAEQERRVAQSDPVALEMARQRVRELARLGRTRQANSAGR</sequence>
<dbReference type="RefSeq" id="WP_369258871.1">
    <property type="nucleotide sequence ID" value="NZ_CP163440.1"/>
</dbReference>
<organism evidence="2">
    <name type="scientific">Streptomyces sp. R35</name>
    <dbReference type="NCBI Taxonomy" id="3238630"/>
    <lineage>
        <taxon>Bacteria</taxon>
        <taxon>Bacillati</taxon>
        <taxon>Actinomycetota</taxon>
        <taxon>Actinomycetes</taxon>
        <taxon>Kitasatosporales</taxon>
        <taxon>Streptomycetaceae</taxon>
        <taxon>Streptomyces</taxon>
    </lineage>
</organism>
<protein>
    <submittedName>
        <fullName evidence="2">Helix-turn-helix domain-containing protein</fullName>
    </submittedName>
</protein>
<feature type="compositionally biased region" description="Basic and acidic residues" evidence="1">
    <location>
        <begin position="131"/>
        <end position="142"/>
    </location>
</feature>
<dbReference type="AlphaFoldDB" id="A0AB39S662"/>